<keyword evidence="7" id="KW-1185">Reference proteome</keyword>
<dbReference type="Proteomes" id="UP001386955">
    <property type="component" value="Unassembled WGS sequence"/>
</dbReference>
<protein>
    <recommendedName>
        <fullName evidence="4">40S ribosomal protein S24</fullName>
    </recommendedName>
</protein>
<feature type="region of interest" description="Disordered" evidence="5">
    <location>
        <begin position="1"/>
        <end position="58"/>
    </location>
</feature>
<dbReference type="InterPro" id="IPR001976">
    <property type="entry name" value="Ribosomal_eS24"/>
</dbReference>
<dbReference type="PANTHER" id="PTHR10496">
    <property type="entry name" value="40S RIBOSOMAL PROTEIN S24"/>
    <property type="match status" value="1"/>
</dbReference>
<dbReference type="GO" id="GO:0003735">
    <property type="term" value="F:structural constituent of ribosome"/>
    <property type="evidence" value="ECO:0007669"/>
    <property type="project" value="InterPro"/>
</dbReference>
<reference evidence="6 7" key="1">
    <citation type="submission" date="2024-01" db="EMBL/GenBank/DDBJ databases">
        <title>The genomes of 5 underutilized Papilionoideae crops provide insights into root nodulation and disease resistanc.</title>
        <authorList>
            <person name="Jiang F."/>
        </authorList>
    </citation>
    <scope>NUCLEOTIDE SEQUENCE [LARGE SCALE GENOMIC DNA]</scope>
    <source>
        <strain evidence="6">DUOXIRENSHENG_FW03</strain>
        <tissue evidence="6">Leaves</tissue>
    </source>
</reference>
<feature type="compositionally biased region" description="Low complexity" evidence="5">
    <location>
        <begin position="34"/>
        <end position="54"/>
    </location>
</feature>
<evidence type="ECO:0000256" key="4">
    <source>
        <dbReference type="RuleBase" id="RU004383"/>
    </source>
</evidence>
<evidence type="ECO:0000313" key="7">
    <source>
        <dbReference type="Proteomes" id="UP001386955"/>
    </source>
</evidence>
<gene>
    <name evidence="6" type="ORF">VNO78_31625</name>
</gene>
<dbReference type="PROSITE" id="PS00529">
    <property type="entry name" value="RIBOSOMAL_S24E"/>
    <property type="match status" value="1"/>
</dbReference>
<dbReference type="InterPro" id="IPR012678">
    <property type="entry name" value="Ribosomal_uL23/eL15/eS24_sf"/>
</dbReference>
<sequence>MMTPTTRKVHGNPFSKQNETVENFYDTEEVTHPTTGGDMQCTTATTTTPSRNATNINSPLTTKASRLCPDSKAHGIGGDDTWCISPQTLKQKALTYYQGLFACDMPPSESSLPSGLHCLPLLLATDFEPLAPRAAETLLRHLCVVLWLHTSLNTMADKAVTIRTRKFMTNRLLSRKQFVVDVLHPGRANVSKAELKEKLARMYEVKDPNTVFVFKFRTHFGGGKSTGFGLIYDTVDNAKKYEPKYRLIRNGLDTKVEKSRKQMKERKNRAKKIRGVKKTKASDAAKAGKKK</sequence>
<dbReference type="Gene3D" id="3.30.70.3370">
    <property type="match status" value="1"/>
</dbReference>
<dbReference type="SUPFAM" id="SSF54189">
    <property type="entry name" value="Ribosomal proteins S24e, L23 and L15e"/>
    <property type="match status" value="1"/>
</dbReference>
<dbReference type="EMBL" id="JAYMYS010000008">
    <property type="protein sequence ID" value="KAK7385771.1"/>
    <property type="molecule type" value="Genomic_DNA"/>
</dbReference>
<evidence type="ECO:0000313" key="6">
    <source>
        <dbReference type="EMBL" id="KAK7385771.1"/>
    </source>
</evidence>
<dbReference type="InterPro" id="IPR018098">
    <property type="entry name" value="Ribosomal_eS24_CS"/>
</dbReference>
<organism evidence="6 7">
    <name type="scientific">Psophocarpus tetragonolobus</name>
    <name type="common">Winged bean</name>
    <name type="synonym">Dolichos tetragonolobus</name>
    <dbReference type="NCBI Taxonomy" id="3891"/>
    <lineage>
        <taxon>Eukaryota</taxon>
        <taxon>Viridiplantae</taxon>
        <taxon>Streptophyta</taxon>
        <taxon>Embryophyta</taxon>
        <taxon>Tracheophyta</taxon>
        <taxon>Spermatophyta</taxon>
        <taxon>Magnoliopsida</taxon>
        <taxon>eudicotyledons</taxon>
        <taxon>Gunneridae</taxon>
        <taxon>Pentapetalae</taxon>
        <taxon>rosids</taxon>
        <taxon>fabids</taxon>
        <taxon>Fabales</taxon>
        <taxon>Fabaceae</taxon>
        <taxon>Papilionoideae</taxon>
        <taxon>50 kb inversion clade</taxon>
        <taxon>NPAAA clade</taxon>
        <taxon>indigoferoid/millettioid clade</taxon>
        <taxon>Phaseoleae</taxon>
        <taxon>Psophocarpus</taxon>
    </lineage>
</organism>
<dbReference type="Pfam" id="PF01282">
    <property type="entry name" value="Ribosomal_S24e"/>
    <property type="match status" value="1"/>
</dbReference>
<keyword evidence="3" id="KW-0687">Ribonucleoprotein</keyword>
<dbReference type="HAMAP" id="MF_00545">
    <property type="entry name" value="Ribosomal_eS24"/>
    <property type="match status" value="1"/>
</dbReference>
<comment type="caution">
    <text evidence="6">The sequence shown here is derived from an EMBL/GenBank/DDBJ whole genome shotgun (WGS) entry which is preliminary data.</text>
</comment>
<feature type="compositionally biased region" description="Basic residues" evidence="5">
    <location>
        <begin position="263"/>
        <end position="279"/>
    </location>
</feature>
<keyword evidence="2" id="KW-0689">Ribosomal protein</keyword>
<dbReference type="GO" id="GO:0003729">
    <property type="term" value="F:mRNA binding"/>
    <property type="evidence" value="ECO:0007669"/>
    <property type="project" value="UniProtKB-ARBA"/>
</dbReference>
<dbReference type="AlphaFoldDB" id="A0AAN9X8P3"/>
<feature type="region of interest" description="Disordered" evidence="5">
    <location>
        <begin position="256"/>
        <end position="291"/>
    </location>
</feature>
<evidence type="ECO:0000256" key="1">
    <source>
        <dbReference type="ARBA" id="ARBA00009680"/>
    </source>
</evidence>
<dbReference type="GO" id="GO:1990904">
    <property type="term" value="C:ribonucleoprotein complex"/>
    <property type="evidence" value="ECO:0007669"/>
    <property type="project" value="UniProtKB-KW"/>
</dbReference>
<accession>A0AAN9X8P3</accession>
<name>A0AAN9X8P3_PSOTE</name>
<proteinExistence type="inferred from homology"/>
<comment type="similarity">
    <text evidence="1 4">Belongs to the eukaryotic ribosomal protein eS24 family.</text>
</comment>
<dbReference type="GO" id="GO:0005840">
    <property type="term" value="C:ribosome"/>
    <property type="evidence" value="ECO:0007669"/>
    <property type="project" value="UniProtKB-KW"/>
</dbReference>
<dbReference type="FunFam" id="3.30.70.3370:FF:000001">
    <property type="entry name" value="40S ribosomal protein S24"/>
    <property type="match status" value="1"/>
</dbReference>
<evidence type="ECO:0000256" key="2">
    <source>
        <dbReference type="ARBA" id="ARBA00022980"/>
    </source>
</evidence>
<dbReference type="GO" id="GO:0006412">
    <property type="term" value="P:translation"/>
    <property type="evidence" value="ECO:0007669"/>
    <property type="project" value="InterPro"/>
</dbReference>
<dbReference type="InterPro" id="IPR053709">
    <property type="entry name" value="eRP_eS24_sf"/>
</dbReference>
<evidence type="ECO:0000256" key="5">
    <source>
        <dbReference type="SAM" id="MobiDB-lite"/>
    </source>
</evidence>
<evidence type="ECO:0000256" key="3">
    <source>
        <dbReference type="ARBA" id="ARBA00023274"/>
    </source>
</evidence>